<dbReference type="Gene3D" id="3.80.10.10">
    <property type="entry name" value="Ribonuclease Inhibitor"/>
    <property type="match status" value="1"/>
</dbReference>
<reference evidence="1 2" key="1">
    <citation type="submission" date="2019-02" db="EMBL/GenBank/DDBJ databases">
        <title>Genome sequencing of the rare red list fungi Hericium alpestre (H. flagellum).</title>
        <authorList>
            <person name="Buettner E."/>
            <person name="Kellner H."/>
        </authorList>
    </citation>
    <scope>NUCLEOTIDE SEQUENCE [LARGE SCALE GENOMIC DNA]</scope>
    <source>
        <strain evidence="1 2">DSM 108284</strain>
    </source>
</reference>
<organism evidence="1 2">
    <name type="scientific">Hericium alpestre</name>
    <dbReference type="NCBI Taxonomy" id="135208"/>
    <lineage>
        <taxon>Eukaryota</taxon>
        <taxon>Fungi</taxon>
        <taxon>Dikarya</taxon>
        <taxon>Basidiomycota</taxon>
        <taxon>Agaricomycotina</taxon>
        <taxon>Agaricomycetes</taxon>
        <taxon>Russulales</taxon>
        <taxon>Hericiaceae</taxon>
        <taxon>Hericium</taxon>
    </lineage>
</organism>
<dbReference type="Proteomes" id="UP000298061">
    <property type="component" value="Unassembled WGS sequence"/>
</dbReference>
<name>A0A4Z0A5U9_9AGAM</name>
<dbReference type="SUPFAM" id="SSF52047">
    <property type="entry name" value="RNI-like"/>
    <property type="match status" value="1"/>
</dbReference>
<comment type="caution">
    <text evidence="1">The sequence shown here is derived from an EMBL/GenBank/DDBJ whole genome shotgun (WGS) entry which is preliminary data.</text>
</comment>
<keyword evidence="2" id="KW-1185">Reference proteome</keyword>
<evidence type="ECO:0000313" key="1">
    <source>
        <dbReference type="EMBL" id="TFY82105.1"/>
    </source>
</evidence>
<dbReference type="OrthoDB" id="2841072at2759"/>
<gene>
    <name evidence="1" type="ORF">EWM64_g1905</name>
</gene>
<protein>
    <recommendedName>
        <fullName evidence="3">F-box domain-containing protein</fullName>
    </recommendedName>
</protein>
<accession>A0A4Z0A5U9</accession>
<evidence type="ECO:0000313" key="2">
    <source>
        <dbReference type="Proteomes" id="UP000298061"/>
    </source>
</evidence>
<proteinExistence type="predicted"/>
<dbReference type="AlphaFoldDB" id="A0A4Z0A5U9"/>
<sequence length="497" mass="56519">MHRSLKVPEIVAMIAKCLSQPPDSVYTGVYYEDEQRDEQRDEQSDESEDNSYLYEEPCLDALWGCMPSARPLFNSVLLTSTEDGVMNLDRFNYYAPRVKGLKVKRGDIGIRFMRAHSIQFSTRAKYLLPNLRYLDWSDYDDTPLSHIPLLAGPKVTCLRMPITAWPKHCEQSLNFLFSSIREAYPRLEDVDVRLQRPRGDADWQLALLCSVFSTITSVKFSSKPSPNTLTRLSKMPNLRALEGRHSKARRDTASPLDFPSLQHLHWMVHSFNDAASFLRCLHSTGRPREYKTLTFEYDNCDLIPAELKPFLDTLLTTCSTQTLSSLTLQANGMATLEKLGKRTSVCGIASVHLRRLFQLSHIEVLRIGSLPIELDDAFIAAAATTWPRLRVLHLHSRVPFECMLTPMGLLPLARQCRQLEDLDVDIGSWPDPVPSLAHGSADTGRRGFPLSVSIRHSVFGDTGVDEDEVQRAARLQLMREIFPDAGIDYEFEKCIRW</sequence>
<evidence type="ECO:0008006" key="3">
    <source>
        <dbReference type="Google" id="ProtNLM"/>
    </source>
</evidence>
<dbReference type="InterPro" id="IPR032675">
    <property type="entry name" value="LRR_dom_sf"/>
</dbReference>
<dbReference type="EMBL" id="SFCI01000142">
    <property type="protein sequence ID" value="TFY82105.1"/>
    <property type="molecule type" value="Genomic_DNA"/>
</dbReference>